<protein>
    <submittedName>
        <fullName evidence="2">Uncharacterized protein</fullName>
    </submittedName>
</protein>
<comment type="caution">
    <text evidence="2">The sequence shown here is derived from an EMBL/GenBank/DDBJ whole genome shotgun (WGS) entry which is preliminary data.</text>
</comment>
<dbReference type="Proteomes" id="UP001165341">
    <property type="component" value="Unassembled WGS sequence"/>
</dbReference>
<evidence type="ECO:0000256" key="1">
    <source>
        <dbReference type="SAM" id="MobiDB-lite"/>
    </source>
</evidence>
<keyword evidence="3" id="KW-1185">Reference proteome</keyword>
<reference evidence="2" key="1">
    <citation type="submission" date="2022-03" db="EMBL/GenBank/DDBJ databases">
        <title>Cryobacterium sp. nov. strain ZS14-85, isolated from Antarctic soil.</title>
        <authorList>
            <person name="Li J."/>
            <person name="Niu G."/>
        </authorList>
    </citation>
    <scope>NUCLEOTIDE SEQUENCE</scope>
    <source>
        <strain evidence="2">ZS14-85</strain>
    </source>
</reference>
<feature type="region of interest" description="Disordered" evidence="1">
    <location>
        <begin position="1"/>
        <end position="29"/>
    </location>
</feature>
<dbReference type="AlphaFoldDB" id="A0AA41R2L1"/>
<evidence type="ECO:0000313" key="3">
    <source>
        <dbReference type="Proteomes" id="UP001165341"/>
    </source>
</evidence>
<dbReference type="EMBL" id="JALGAR010000006">
    <property type="protein sequence ID" value="MCI4659701.1"/>
    <property type="molecule type" value="Genomic_DNA"/>
</dbReference>
<sequence>MKTLTEDEFDTQFTTVPDATGEDIRPSDHGLDRVSTKLWTIVNGDDGSLVIASGWHYVNRIGYVITEEDWTEPTEAIWMAASEDEEEDEDADEG</sequence>
<name>A0AA41R2L1_9MICO</name>
<organism evidence="2 3">
    <name type="scientific">Cryobacterium zhongshanensis</name>
    <dbReference type="NCBI Taxonomy" id="2928153"/>
    <lineage>
        <taxon>Bacteria</taxon>
        <taxon>Bacillati</taxon>
        <taxon>Actinomycetota</taxon>
        <taxon>Actinomycetes</taxon>
        <taxon>Micrococcales</taxon>
        <taxon>Microbacteriaceae</taxon>
        <taxon>Cryobacterium</taxon>
    </lineage>
</organism>
<gene>
    <name evidence="2" type="ORF">MQH31_17995</name>
</gene>
<feature type="compositionally biased region" description="Acidic residues" evidence="1">
    <location>
        <begin position="1"/>
        <end position="10"/>
    </location>
</feature>
<dbReference type="RefSeq" id="WP_243013192.1">
    <property type="nucleotide sequence ID" value="NZ_JALGAR010000006.1"/>
</dbReference>
<evidence type="ECO:0000313" key="2">
    <source>
        <dbReference type="EMBL" id="MCI4659701.1"/>
    </source>
</evidence>
<accession>A0AA41R2L1</accession>
<proteinExistence type="predicted"/>